<dbReference type="GeneID" id="36397407"/>
<feature type="signal peptide" evidence="1">
    <location>
        <begin position="1"/>
        <end position="21"/>
    </location>
</feature>
<feature type="chain" id="PRO_5006058980" description="RxLR-like protein" evidence="1">
    <location>
        <begin position="22"/>
        <end position="334"/>
    </location>
</feature>
<name>A0A0P1AWB6_PLAHL</name>
<dbReference type="Proteomes" id="UP000054928">
    <property type="component" value="Unassembled WGS sequence"/>
</dbReference>
<organism evidence="2 3">
    <name type="scientific">Plasmopara halstedii</name>
    <name type="common">Downy mildew of sunflower</name>
    <dbReference type="NCBI Taxonomy" id="4781"/>
    <lineage>
        <taxon>Eukaryota</taxon>
        <taxon>Sar</taxon>
        <taxon>Stramenopiles</taxon>
        <taxon>Oomycota</taxon>
        <taxon>Peronosporomycetes</taxon>
        <taxon>Peronosporales</taxon>
        <taxon>Peronosporaceae</taxon>
        <taxon>Plasmopara</taxon>
    </lineage>
</organism>
<dbReference type="AlphaFoldDB" id="A0A0P1AWB6"/>
<dbReference type="EMBL" id="CCYD01001884">
    <property type="protein sequence ID" value="CEG46025.1"/>
    <property type="molecule type" value="Genomic_DNA"/>
</dbReference>
<accession>A0A0P1AWB6</accession>
<dbReference type="OrthoDB" id="58355at2759"/>
<reference evidence="3" key="1">
    <citation type="submission" date="2014-09" db="EMBL/GenBank/DDBJ databases">
        <authorList>
            <person name="Sharma Rahul"/>
            <person name="Thines Marco"/>
        </authorList>
    </citation>
    <scope>NUCLEOTIDE SEQUENCE [LARGE SCALE GENOMIC DNA]</scope>
</reference>
<sequence length="334" mass="37146">MLGVLLLVLMAVALLVAFVAATWEHDLVQSYDVLPAPADLGTKEFYWRCWLSSLTRRGWRTSILRNPCPRITLQCPFVLMTSDFAKLATSLSLPKLALEQVPFMFPQMAIGSLFLQLLGNSHFPVSVRQLRLKAVVVVQLRPLDMSAPSQNEKTPPPSELKCLMVLTGKRFLQSEIEFTVQTDLFDSHGTSSFSMDQNVVSRASANLVEDSFECSTHNATDFSDVSVVDVTGVHTSKVNAAPLIWILARAASMLQQQNRVPAQPLMCSCMIDEKLSSVPLNQKLVLQSWTAEEYQNQQTQPEISRFAVSTQGRGVLTGILRTVGWNFSERPNNS</sequence>
<dbReference type="OMA" id="WRCWLSP"/>
<evidence type="ECO:0000256" key="1">
    <source>
        <dbReference type="SAM" id="SignalP"/>
    </source>
</evidence>
<protein>
    <recommendedName>
        <fullName evidence="4">RxLR-like protein</fullName>
    </recommendedName>
</protein>
<evidence type="ECO:0000313" key="3">
    <source>
        <dbReference type="Proteomes" id="UP000054928"/>
    </source>
</evidence>
<evidence type="ECO:0000313" key="2">
    <source>
        <dbReference type="EMBL" id="CEG46025.1"/>
    </source>
</evidence>
<evidence type="ECO:0008006" key="4">
    <source>
        <dbReference type="Google" id="ProtNLM"/>
    </source>
</evidence>
<keyword evidence="1" id="KW-0732">Signal</keyword>
<proteinExistence type="predicted"/>
<dbReference type="RefSeq" id="XP_024582394.1">
    <property type="nucleotide sequence ID" value="XM_024716836.1"/>
</dbReference>
<keyword evidence="3" id="KW-1185">Reference proteome</keyword>